<dbReference type="GO" id="GO:0016020">
    <property type="term" value="C:membrane"/>
    <property type="evidence" value="ECO:0007669"/>
    <property type="project" value="UniProtKB-SubCell"/>
</dbReference>
<evidence type="ECO:0000256" key="6">
    <source>
        <dbReference type="ARBA" id="ARBA00023136"/>
    </source>
</evidence>
<gene>
    <name evidence="9" type="ORF">COT27_01840</name>
</gene>
<keyword evidence="4 7" id="KW-0812">Transmembrane</keyword>
<evidence type="ECO:0000256" key="2">
    <source>
        <dbReference type="ARBA" id="ARBA00006464"/>
    </source>
</evidence>
<name>A0A2M6XSN9_9BACT</name>
<sequence>MFNIIPKIKRLVLFTGDVAILYFSLWLTLLARYWRPVSMELWNKHLPPFTVIFSIWLIIFFINKLYDLPVAKNDMRFYALLINSLIWCIVLGFIFFYLATAGISPKTILIINILFFGIFVSLWRHIYNRLILSKKFIEKIIFVGLSKETLELVRNINQKPQIGFFVSGIIQLSQIDLTCFKPGEIDVISNEDKIREYIDLHKIKTVVITAETADAPRIINELYKSLDLQINILDLPSFAEKFTGKVLINIIGQMWFLENVREGAKQAYEAIKRVMDIFLSGMLLLLTALFVPLVYLAIKISSNGPGFFMQQRTGKNGKKFMAVKFRTMYNNAEKNGPQWAQISDPRITIVGKFLRKTRIDEIPQLINVLRGEMSFVGPRPERPEFIEKLKEKIPFYETRLLIKPGITGWAQINFPYGSSEEDALEKLQYDLYYIKNRSFIVDLSILLKTVKIVLSGKGQ</sequence>
<dbReference type="InterPro" id="IPR003362">
    <property type="entry name" value="Bact_transf"/>
</dbReference>
<dbReference type="EMBL" id="PEXX01000036">
    <property type="protein sequence ID" value="PIU10652.1"/>
    <property type="molecule type" value="Genomic_DNA"/>
</dbReference>
<comment type="subcellular location">
    <subcellularLocation>
        <location evidence="1">Membrane</location>
        <topology evidence="1">Multi-pass membrane protein</topology>
    </subcellularLocation>
</comment>
<comment type="caution">
    <text evidence="9">The sequence shown here is derived from an EMBL/GenBank/DDBJ whole genome shotgun (WGS) entry which is preliminary data.</text>
</comment>
<evidence type="ECO:0000256" key="4">
    <source>
        <dbReference type="ARBA" id="ARBA00022692"/>
    </source>
</evidence>
<dbReference type="Proteomes" id="UP000230586">
    <property type="component" value="Unassembled WGS sequence"/>
</dbReference>
<keyword evidence="3" id="KW-0808">Transferase</keyword>
<evidence type="ECO:0000256" key="7">
    <source>
        <dbReference type="SAM" id="Phobius"/>
    </source>
</evidence>
<keyword evidence="6 7" id="KW-0472">Membrane</keyword>
<keyword evidence="5 7" id="KW-1133">Transmembrane helix</keyword>
<dbReference type="AlphaFoldDB" id="A0A2M6XSN9"/>
<feature type="transmembrane region" description="Helical" evidence="7">
    <location>
        <begin position="46"/>
        <end position="66"/>
    </location>
</feature>
<dbReference type="PANTHER" id="PTHR30576">
    <property type="entry name" value="COLANIC BIOSYNTHESIS UDP-GLUCOSE LIPID CARRIER TRANSFERASE"/>
    <property type="match status" value="1"/>
</dbReference>
<accession>A0A2M6XSN9</accession>
<evidence type="ECO:0000313" key="9">
    <source>
        <dbReference type="EMBL" id="PIU10652.1"/>
    </source>
</evidence>
<dbReference type="Pfam" id="PF02397">
    <property type="entry name" value="Bac_transf"/>
    <property type="match status" value="1"/>
</dbReference>
<dbReference type="PANTHER" id="PTHR30576:SF0">
    <property type="entry name" value="UNDECAPRENYL-PHOSPHATE N-ACETYLGALACTOSAMINYL 1-PHOSPHATE TRANSFERASE-RELATED"/>
    <property type="match status" value="1"/>
</dbReference>
<dbReference type="NCBIfam" id="TIGR03025">
    <property type="entry name" value="EPS_sugtrans"/>
    <property type="match status" value="1"/>
</dbReference>
<comment type="similarity">
    <text evidence="2">Belongs to the bacterial sugar transferase family.</text>
</comment>
<evidence type="ECO:0000259" key="8">
    <source>
        <dbReference type="Pfam" id="PF02397"/>
    </source>
</evidence>
<dbReference type="Gene3D" id="3.40.50.720">
    <property type="entry name" value="NAD(P)-binding Rossmann-like Domain"/>
    <property type="match status" value="1"/>
</dbReference>
<protein>
    <recommendedName>
        <fullName evidence="8">Bacterial sugar transferase domain-containing protein</fullName>
    </recommendedName>
</protein>
<feature type="transmembrane region" description="Helical" evidence="7">
    <location>
        <begin position="12"/>
        <end position="34"/>
    </location>
</feature>
<feature type="transmembrane region" description="Helical" evidence="7">
    <location>
        <begin position="277"/>
        <end position="298"/>
    </location>
</feature>
<dbReference type="InterPro" id="IPR017475">
    <property type="entry name" value="EPS_sugar_tfrase"/>
</dbReference>
<feature type="transmembrane region" description="Helical" evidence="7">
    <location>
        <begin position="107"/>
        <end position="127"/>
    </location>
</feature>
<reference evidence="10" key="1">
    <citation type="submission" date="2017-09" db="EMBL/GenBank/DDBJ databases">
        <title>Depth-based differentiation of microbial function through sediment-hosted aquifers and enrichment of novel symbionts in the deep terrestrial subsurface.</title>
        <authorList>
            <person name="Probst A.J."/>
            <person name="Ladd B."/>
            <person name="Jarett J.K."/>
            <person name="Geller-Mcgrath D.E."/>
            <person name="Sieber C.M.K."/>
            <person name="Emerson J.B."/>
            <person name="Anantharaman K."/>
            <person name="Thomas B.C."/>
            <person name="Malmstrom R."/>
            <person name="Stieglmeier M."/>
            <person name="Klingl A."/>
            <person name="Woyke T."/>
            <person name="Ryan C.M."/>
            <person name="Banfield J.F."/>
        </authorList>
    </citation>
    <scope>NUCLEOTIDE SEQUENCE [LARGE SCALE GENOMIC DNA]</scope>
</reference>
<feature type="transmembrane region" description="Helical" evidence="7">
    <location>
        <begin position="78"/>
        <end position="101"/>
    </location>
</feature>
<organism evidence="9 10">
    <name type="scientific">Candidatus Kuenenbacteria bacterium CG08_land_8_20_14_0_20_37_23</name>
    <dbReference type="NCBI Taxonomy" id="1974617"/>
    <lineage>
        <taxon>Bacteria</taxon>
        <taxon>Candidatus Kueneniibacteriota</taxon>
    </lineage>
</organism>
<evidence type="ECO:0000313" key="10">
    <source>
        <dbReference type="Proteomes" id="UP000230586"/>
    </source>
</evidence>
<proteinExistence type="inferred from homology"/>
<dbReference type="GO" id="GO:0016780">
    <property type="term" value="F:phosphotransferase activity, for other substituted phosphate groups"/>
    <property type="evidence" value="ECO:0007669"/>
    <property type="project" value="TreeGrafter"/>
</dbReference>
<evidence type="ECO:0000256" key="5">
    <source>
        <dbReference type="ARBA" id="ARBA00022989"/>
    </source>
</evidence>
<feature type="domain" description="Bacterial sugar transferase" evidence="8">
    <location>
        <begin position="272"/>
        <end position="454"/>
    </location>
</feature>
<evidence type="ECO:0000256" key="1">
    <source>
        <dbReference type="ARBA" id="ARBA00004141"/>
    </source>
</evidence>
<evidence type="ECO:0000256" key="3">
    <source>
        <dbReference type="ARBA" id="ARBA00022679"/>
    </source>
</evidence>